<proteinExistence type="predicted"/>
<dbReference type="EMBL" id="AE000516">
    <property type="protein sequence ID" value="AAK47918.1"/>
    <property type="molecule type" value="Genomic_DNA"/>
</dbReference>
<dbReference type="KEGG" id="mtc:MT3573.4"/>
<dbReference type="HOGENOM" id="CLU_1925226_0_0_11"/>
<accession>Q7D5I0</accession>
<organism evidence="1 2">
    <name type="scientific">Mycobacterium tuberculosis (strain CDC 1551 / Oshkosh)</name>
    <dbReference type="NCBI Taxonomy" id="83331"/>
    <lineage>
        <taxon>Bacteria</taxon>
        <taxon>Bacillati</taxon>
        <taxon>Actinomycetota</taxon>
        <taxon>Actinomycetes</taxon>
        <taxon>Mycobacteriales</taxon>
        <taxon>Mycobacteriaceae</taxon>
        <taxon>Mycobacterium</taxon>
        <taxon>Mycobacterium tuberculosis complex</taxon>
    </lineage>
</organism>
<gene>
    <name evidence="1" type="ordered locus">MT3573.4</name>
</gene>
<protein>
    <recommendedName>
        <fullName evidence="3">PhiRv1 phage protein</fullName>
    </recommendedName>
</protein>
<evidence type="ECO:0000313" key="1">
    <source>
        <dbReference type="EMBL" id="AAK47918.1"/>
    </source>
</evidence>
<reference evidence="1 2" key="1">
    <citation type="journal article" date="2002" name="J. Bacteriol.">
        <title>Whole-genome comparison of Mycobacterium tuberculosis clinical and laboratory strains.</title>
        <authorList>
            <person name="Fleischmann R.D."/>
            <person name="Alland D."/>
            <person name="Eisen J.A."/>
            <person name="Carpenter L."/>
            <person name="White O."/>
            <person name="Peterson J."/>
            <person name="DeBoy R."/>
            <person name="Dodson R."/>
            <person name="Gwinn M."/>
            <person name="Haft D."/>
            <person name="Hickey E."/>
            <person name="Kolonay J.F."/>
            <person name="Nelson W.C."/>
            <person name="Umayam L.A."/>
            <person name="Ermolaeva M."/>
            <person name="Salzberg S.L."/>
            <person name="Delcher A."/>
            <person name="Utterback T."/>
            <person name="Weidman J."/>
            <person name="Khouri H."/>
            <person name="Gill J."/>
            <person name="Mikula A."/>
            <person name="Bishai W."/>
            <person name="Jacobs Jr W.R.Jr."/>
            <person name="Venter J.C."/>
            <person name="Fraser C.M."/>
        </authorList>
    </citation>
    <scope>NUCLEOTIDE SEQUENCE [LARGE SCALE GENOMIC DNA]</scope>
    <source>
        <strain evidence="2">CDC 1551 / Oshkosh</strain>
    </source>
</reference>
<keyword evidence="2" id="KW-1185">Reference proteome</keyword>
<evidence type="ECO:0000313" key="2">
    <source>
        <dbReference type="Proteomes" id="UP000001020"/>
    </source>
</evidence>
<dbReference type="Proteomes" id="UP000001020">
    <property type="component" value="Chromosome"/>
</dbReference>
<evidence type="ECO:0008006" key="3">
    <source>
        <dbReference type="Google" id="ProtNLM"/>
    </source>
</evidence>
<dbReference type="AlphaFoldDB" id="Q7D5I0"/>
<sequence length="157" mass="17287">MRYLPGRSRPPPGGLYRQTSKHRRCRMTAVAITPASGGRHSVRFAYDSAIVSLIKSTIPAYARSWSAHTRCWFIDADWTPLLAAELRYHGHTVTGPADPAQQQCTDWAKALFRAVGPQRTPAVYRALSKVLHPDAPTGCPILQQQLNAARTALTNPA</sequence>
<name>Q7D5I0_MYCTO</name>